<accession>A0ABT1XWS7</accession>
<evidence type="ECO:0000259" key="1">
    <source>
        <dbReference type="Pfam" id="PF00534"/>
    </source>
</evidence>
<feature type="domain" description="Glycosyltransferase subfamily 4-like N-terminal" evidence="2">
    <location>
        <begin position="37"/>
        <end position="183"/>
    </location>
</feature>
<dbReference type="Gene3D" id="3.40.50.2000">
    <property type="entry name" value="Glycogen Phosphorylase B"/>
    <property type="match status" value="2"/>
</dbReference>
<dbReference type="SUPFAM" id="SSF53756">
    <property type="entry name" value="UDP-Glycosyltransferase/glycogen phosphorylase"/>
    <property type="match status" value="1"/>
</dbReference>
<dbReference type="RefSeq" id="WP_257597008.1">
    <property type="nucleotide sequence ID" value="NZ_JANKHH010000007.1"/>
</dbReference>
<dbReference type="EMBL" id="JANKHH010000007">
    <property type="protein sequence ID" value="MCR2835140.1"/>
    <property type="molecule type" value="Genomic_DNA"/>
</dbReference>
<dbReference type="GO" id="GO:0016757">
    <property type="term" value="F:glycosyltransferase activity"/>
    <property type="evidence" value="ECO:0007669"/>
    <property type="project" value="UniProtKB-KW"/>
</dbReference>
<proteinExistence type="predicted"/>
<comment type="caution">
    <text evidence="3">The sequence shown here is derived from an EMBL/GenBank/DDBJ whole genome shotgun (WGS) entry which is preliminary data.</text>
</comment>
<dbReference type="Proteomes" id="UP001206067">
    <property type="component" value="Unassembled WGS sequence"/>
</dbReference>
<dbReference type="PANTHER" id="PTHR12526">
    <property type="entry name" value="GLYCOSYLTRANSFERASE"/>
    <property type="match status" value="1"/>
</dbReference>
<reference evidence="3 4" key="1">
    <citation type="submission" date="2022-08" db="EMBL/GenBank/DDBJ databases">
        <title>Polyphasic taxonomy analysis of Qipengyuania sp.RS5-5.</title>
        <authorList>
            <person name="Xamxidin M."/>
            <person name="Wu M."/>
        </authorList>
    </citation>
    <scope>NUCLEOTIDE SEQUENCE [LARGE SCALE GENOMIC DNA]</scope>
    <source>
        <strain evidence="3 4">RS5-5</strain>
    </source>
</reference>
<dbReference type="EC" id="2.4.-.-" evidence="3"/>
<protein>
    <submittedName>
        <fullName evidence="3">Glycosyltransferase</fullName>
        <ecNumber evidence="3">2.4.-.-</ecNumber>
    </submittedName>
</protein>
<dbReference type="InterPro" id="IPR001296">
    <property type="entry name" value="Glyco_trans_1"/>
</dbReference>
<evidence type="ECO:0000259" key="2">
    <source>
        <dbReference type="Pfam" id="PF13439"/>
    </source>
</evidence>
<organism evidence="3 4">
    <name type="scientific">Parerythrobacter lacustris</name>
    <dbReference type="NCBI Taxonomy" id="2969984"/>
    <lineage>
        <taxon>Bacteria</taxon>
        <taxon>Pseudomonadati</taxon>
        <taxon>Pseudomonadota</taxon>
        <taxon>Alphaproteobacteria</taxon>
        <taxon>Sphingomonadales</taxon>
        <taxon>Erythrobacteraceae</taxon>
        <taxon>Parerythrobacter</taxon>
    </lineage>
</organism>
<sequence>MTGTAIAPARILHLHSTFSAGGKELRCVQLINAFGPGVQHTIVSAVPDRMEAAKLIARDIAVEYPRDFPSLQGKPLPGRLLRLARAMQGYDLVVTYNWGAIDAAMAHMVFSGHFGLPPLIHHEDGFNEDERTRLKTRRNWYRRIALARAARLVVPSETLERIALVTWQLPINQVEQIANGICTAAFERPGRGNAIPGIRKSEGDLWVGTLAGLRKVKNLPALVRAFARLPEPWKLVIVGEGPEEAAIRTQAAELGLTDRVHLPGFIAHPANYVGLFDIFALSSHSEQFPISVIEAMAAGLPIVAPAVGDIAHMVSDENRSLIAPAGDEAAFADRLAETASEATLRAQIGAANREKARKEYDEGAMIARYRRLYANTMGRRSLP</sequence>
<keyword evidence="3" id="KW-0808">Transferase</keyword>
<dbReference type="InterPro" id="IPR028098">
    <property type="entry name" value="Glyco_trans_4-like_N"/>
</dbReference>
<dbReference type="Pfam" id="PF00534">
    <property type="entry name" value="Glycos_transf_1"/>
    <property type="match status" value="1"/>
</dbReference>
<keyword evidence="4" id="KW-1185">Reference proteome</keyword>
<evidence type="ECO:0000313" key="3">
    <source>
        <dbReference type="EMBL" id="MCR2835140.1"/>
    </source>
</evidence>
<feature type="domain" description="Glycosyl transferase family 1" evidence="1">
    <location>
        <begin position="199"/>
        <end position="354"/>
    </location>
</feature>
<dbReference type="Pfam" id="PF13439">
    <property type="entry name" value="Glyco_transf_4"/>
    <property type="match status" value="1"/>
</dbReference>
<name>A0ABT1XWS7_9SPHN</name>
<gene>
    <name evidence="3" type="ORF">NSO95_14415</name>
</gene>
<evidence type="ECO:0000313" key="4">
    <source>
        <dbReference type="Proteomes" id="UP001206067"/>
    </source>
</evidence>
<keyword evidence="3" id="KW-0328">Glycosyltransferase</keyword>